<comment type="caution">
    <text evidence="2">The sequence shown here is derived from an EMBL/GenBank/DDBJ whole genome shotgun (WGS) entry which is preliminary data.</text>
</comment>
<feature type="region of interest" description="Disordered" evidence="1">
    <location>
        <begin position="1"/>
        <end position="37"/>
    </location>
</feature>
<organism evidence="2 3">
    <name type="scientific">Streptomyces inusitatus</name>
    <dbReference type="NCBI Taxonomy" id="68221"/>
    <lineage>
        <taxon>Bacteria</taxon>
        <taxon>Bacillati</taxon>
        <taxon>Actinomycetota</taxon>
        <taxon>Actinomycetes</taxon>
        <taxon>Kitasatosporales</taxon>
        <taxon>Streptomycetaceae</taxon>
        <taxon>Streptomyces</taxon>
    </lineage>
</organism>
<evidence type="ECO:0000256" key="1">
    <source>
        <dbReference type="SAM" id="MobiDB-lite"/>
    </source>
</evidence>
<name>A0A918Q7V9_9ACTN</name>
<sequence length="50" mass="5248">MDWLHPRILPAPARAGVAQQPGRSGSTETAAPPPLKAEALTMEARLVDAT</sequence>
<keyword evidence="3" id="KW-1185">Reference proteome</keyword>
<accession>A0A918Q7V9</accession>
<evidence type="ECO:0000313" key="3">
    <source>
        <dbReference type="Proteomes" id="UP000630936"/>
    </source>
</evidence>
<dbReference type="Proteomes" id="UP000630936">
    <property type="component" value="Unassembled WGS sequence"/>
</dbReference>
<reference evidence="2" key="1">
    <citation type="journal article" date="2014" name="Int. J. Syst. Evol. Microbiol.">
        <title>Complete genome sequence of Corynebacterium casei LMG S-19264T (=DSM 44701T), isolated from a smear-ripened cheese.</title>
        <authorList>
            <consortium name="US DOE Joint Genome Institute (JGI-PGF)"/>
            <person name="Walter F."/>
            <person name="Albersmeier A."/>
            <person name="Kalinowski J."/>
            <person name="Ruckert C."/>
        </authorList>
    </citation>
    <scope>NUCLEOTIDE SEQUENCE</scope>
    <source>
        <strain evidence="2">JCM 4988</strain>
    </source>
</reference>
<dbReference type="AlphaFoldDB" id="A0A918Q7V9"/>
<gene>
    <name evidence="2" type="ORF">GCM10010387_33230</name>
</gene>
<evidence type="ECO:0000313" key="2">
    <source>
        <dbReference type="EMBL" id="GGZ36521.1"/>
    </source>
</evidence>
<proteinExistence type="predicted"/>
<dbReference type="EMBL" id="BMWG01000009">
    <property type="protein sequence ID" value="GGZ36521.1"/>
    <property type="molecule type" value="Genomic_DNA"/>
</dbReference>
<reference evidence="2" key="2">
    <citation type="submission" date="2020-09" db="EMBL/GenBank/DDBJ databases">
        <authorList>
            <person name="Sun Q."/>
            <person name="Ohkuma M."/>
        </authorList>
    </citation>
    <scope>NUCLEOTIDE SEQUENCE</scope>
    <source>
        <strain evidence="2">JCM 4988</strain>
    </source>
</reference>
<protein>
    <submittedName>
        <fullName evidence="2">Uncharacterized protein</fullName>
    </submittedName>
</protein>